<name>W4GYR5_APHAT</name>
<protein>
    <submittedName>
        <fullName evidence="2">Uncharacterized protein</fullName>
    </submittedName>
</protein>
<proteinExistence type="predicted"/>
<feature type="region of interest" description="Disordered" evidence="1">
    <location>
        <begin position="1"/>
        <end position="20"/>
    </location>
</feature>
<accession>W4GYR5</accession>
<dbReference type="RefSeq" id="XP_009824898.1">
    <property type="nucleotide sequence ID" value="XM_009826596.1"/>
</dbReference>
<feature type="compositionally biased region" description="Polar residues" evidence="1">
    <location>
        <begin position="367"/>
        <end position="379"/>
    </location>
</feature>
<evidence type="ECO:0000313" key="2">
    <source>
        <dbReference type="EMBL" id="ETV84880.1"/>
    </source>
</evidence>
<evidence type="ECO:0000256" key="1">
    <source>
        <dbReference type="SAM" id="MobiDB-lite"/>
    </source>
</evidence>
<reference evidence="2" key="1">
    <citation type="submission" date="2013-12" db="EMBL/GenBank/DDBJ databases">
        <title>The Genome Sequence of Aphanomyces astaci APO3.</title>
        <authorList>
            <consortium name="The Broad Institute Genomics Platform"/>
            <person name="Russ C."/>
            <person name="Tyler B."/>
            <person name="van West P."/>
            <person name="Dieguez-Uribeondo J."/>
            <person name="Young S.K."/>
            <person name="Zeng Q."/>
            <person name="Gargeya S."/>
            <person name="Fitzgerald M."/>
            <person name="Abouelleil A."/>
            <person name="Alvarado L."/>
            <person name="Chapman S.B."/>
            <person name="Gainer-Dewar J."/>
            <person name="Goldberg J."/>
            <person name="Griggs A."/>
            <person name="Gujja S."/>
            <person name="Hansen M."/>
            <person name="Howarth C."/>
            <person name="Imamovic A."/>
            <person name="Ireland A."/>
            <person name="Larimer J."/>
            <person name="McCowan C."/>
            <person name="Murphy C."/>
            <person name="Pearson M."/>
            <person name="Poon T.W."/>
            <person name="Priest M."/>
            <person name="Roberts A."/>
            <person name="Saif S."/>
            <person name="Shea T."/>
            <person name="Sykes S."/>
            <person name="Wortman J."/>
            <person name="Nusbaum C."/>
            <person name="Birren B."/>
        </authorList>
    </citation>
    <scope>NUCLEOTIDE SEQUENCE [LARGE SCALE GENOMIC DNA]</scope>
    <source>
        <strain evidence="2">APO3</strain>
    </source>
</reference>
<dbReference type="AlphaFoldDB" id="W4GYR5"/>
<gene>
    <name evidence="2" type="ORF">H257_02796</name>
</gene>
<organism evidence="2">
    <name type="scientific">Aphanomyces astaci</name>
    <name type="common">Crayfish plague agent</name>
    <dbReference type="NCBI Taxonomy" id="112090"/>
    <lineage>
        <taxon>Eukaryota</taxon>
        <taxon>Sar</taxon>
        <taxon>Stramenopiles</taxon>
        <taxon>Oomycota</taxon>
        <taxon>Saprolegniomycetes</taxon>
        <taxon>Saprolegniales</taxon>
        <taxon>Verrucalvaceae</taxon>
        <taxon>Aphanomyces</taxon>
    </lineage>
</organism>
<feature type="region of interest" description="Disordered" evidence="1">
    <location>
        <begin position="358"/>
        <end position="445"/>
    </location>
</feature>
<dbReference type="GeneID" id="20804792"/>
<sequence length="445" mass="47814">MSTSSGESVPMDSTSSPTGSTMMAMSVRVVAEKMSRTLQLPNELPYWLAANDAVAAASPGATPAAKLRRARLAQIARAAQRADIAATLASIQVHDVASRAKISADMASAAVVAANAPATPDSSTPTDQRSKPTGYTIVSFIKRRRAHNDPEFTYVAKVRTDQGAIATHLFLESELPNRAETVSIFEAYDAYCNTSPPPFPTTYSAWLKSQTHRRLPASASPTKQCLPEAMRIAAVKLAATLNFSDGDFVDFKKSQIIEGTWGVPLNAIRTFLYHLAGFGLKLDRAALKINHVGHASGTVQDNLRRVLPSLQTHALVILADETLSHAIGIYSIEETTGFNQVIYILTLVLQPPSLSKGAKKARKRSANQDAMTASNQTPHASRLENATDADPGLTADEESVRCHAATMAPKFGAIRDKMASPGRSKREKWPPQPNTVLMTTAAPKT</sequence>
<dbReference type="EMBL" id="KI913118">
    <property type="protein sequence ID" value="ETV84880.1"/>
    <property type="molecule type" value="Genomic_DNA"/>
</dbReference>
<dbReference type="VEuPathDB" id="FungiDB:H257_02796"/>